<dbReference type="Proteomes" id="UP000187455">
    <property type="component" value="Unassembled WGS sequence"/>
</dbReference>
<sequence>MTRNFPLSSSTIENISDEHASLDAIGEAMADPYHPVKNPNGILNLGIADLEYGNPIGSDELRKSVSALVNKKFNPDSPIDPSMVVVTNGVTSAIDKLTSVICNPGDAVLVSEPYYASLVTDVNLIAKAVVHGVPVPPSEIQSPSQIKYYESKYNELSTLGITVKAIILCNPHNPTGKIYSRPAVEAILEFANKHDIFVISDEIYALSVYRSPSTENIESFIDSSNSHSDELYPFESVLSFDNLNELIDPRLIVVVHGMSKDFCMNGFRVGWIISPFNSDIIKALAKISPFSYISAFTDRIVTNLLSDEEFIDSFTNTVHQNLLQNYIKITTFLLEKKIPYIPSQAGHFVMIDIRSLILVWKNNNLKPGESPISSIKDITFDDEYQLWIASIKKGRIYYSPGVNIKANEPGWIRLIFSQPWEPLKLGLEGLLDFFENDSSV</sequence>
<keyword evidence="4" id="KW-1185">Reference proteome</keyword>
<dbReference type="PANTHER" id="PTHR43795:SF39">
    <property type="entry name" value="AMINOTRANSFERASE CLASS I_CLASSII DOMAIN-CONTAINING PROTEIN"/>
    <property type="match status" value="1"/>
</dbReference>
<dbReference type="CDD" id="cd00609">
    <property type="entry name" value="AAT_like"/>
    <property type="match status" value="1"/>
</dbReference>
<proteinExistence type="predicted"/>
<evidence type="ECO:0000256" key="1">
    <source>
        <dbReference type="ARBA" id="ARBA00022898"/>
    </source>
</evidence>
<dbReference type="AlphaFoldDB" id="A0A1R0GS62"/>
<dbReference type="OrthoDB" id="7042322at2759"/>
<dbReference type="Pfam" id="PF00155">
    <property type="entry name" value="Aminotran_1_2"/>
    <property type="match status" value="1"/>
</dbReference>
<dbReference type="PANTHER" id="PTHR43795">
    <property type="entry name" value="BIFUNCTIONAL ASPARTATE AMINOTRANSFERASE AND GLUTAMATE/ASPARTATE-PREPHENATE AMINOTRANSFERASE-RELATED"/>
    <property type="match status" value="1"/>
</dbReference>
<evidence type="ECO:0000259" key="2">
    <source>
        <dbReference type="Pfam" id="PF00155"/>
    </source>
</evidence>
<keyword evidence="1" id="KW-0663">Pyridoxal phosphate</keyword>
<dbReference type="PRINTS" id="PR00753">
    <property type="entry name" value="ACCSYNTHASE"/>
</dbReference>
<dbReference type="InterPro" id="IPR015422">
    <property type="entry name" value="PyrdxlP-dep_Trfase_small"/>
</dbReference>
<evidence type="ECO:0000313" key="3">
    <source>
        <dbReference type="EMBL" id="OLY79716.1"/>
    </source>
</evidence>
<dbReference type="STRING" id="133383.A0A1R0GS62"/>
<dbReference type="GO" id="GO:0030170">
    <property type="term" value="F:pyridoxal phosphate binding"/>
    <property type="evidence" value="ECO:0007669"/>
    <property type="project" value="InterPro"/>
</dbReference>
<dbReference type="InterPro" id="IPR004839">
    <property type="entry name" value="Aminotransferase_I/II_large"/>
</dbReference>
<comment type="caution">
    <text evidence="3">The sequence shown here is derived from an EMBL/GenBank/DDBJ whole genome shotgun (WGS) entry which is preliminary data.</text>
</comment>
<organism evidence="3 4">
    <name type="scientific">Smittium mucronatum</name>
    <dbReference type="NCBI Taxonomy" id="133383"/>
    <lineage>
        <taxon>Eukaryota</taxon>
        <taxon>Fungi</taxon>
        <taxon>Fungi incertae sedis</taxon>
        <taxon>Zoopagomycota</taxon>
        <taxon>Kickxellomycotina</taxon>
        <taxon>Harpellomycetes</taxon>
        <taxon>Harpellales</taxon>
        <taxon>Legeriomycetaceae</taxon>
        <taxon>Smittium</taxon>
    </lineage>
</organism>
<evidence type="ECO:0000313" key="4">
    <source>
        <dbReference type="Proteomes" id="UP000187455"/>
    </source>
</evidence>
<name>A0A1R0GS62_9FUNG</name>
<dbReference type="Gene3D" id="3.90.1150.10">
    <property type="entry name" value="Aspartate Aminotransferase, domain 1"/>
    <property type="match status" value="1"/>
</dbReference>
<dbReference type="InterPro" id="IPR050478">
    <property type="entry name" value="Ethylene_sulfur-biosynth"/>
</dbReference>
<protein>
    <submittedName>
        <fullName evidence="3">1-aminocyclopropane-1-carboxylate synthase 2</fullName>
    </submittedName>
</protein>
<reference evidence="3 4" key="1">
    <citation type="journal article" date="2016" name="Mol. Biol. Evol.">
        <title>Genome-Wide Survey of Gut Fungi (Harpellales) Reveals the First Horizontally Transferred Ubiquitin Gene from a Mosquito Host.</title>
        <authorList>
            <person name="Wang Y."/>
            <person name="White M.M."/>
            <person name="Kvist S."/>
            <person name="Moncalvo J.M."/>
        </authorList>
    </citation>
    <scope>NUCLEOTIDE SEQUENCE [LARGE SCALE GENOMIC DNA]</scope>
    <source>
        <strain evidence="3 4">ALG-7-W6</strain>
    </source>
</reference>
<dbReference type="EMBL" id="LSSL01004145">
    <property type="protein sequence ID" value="OLY79716.1"/>
    <property type="molecule type" value="Genomic_DNA"/>
</dbReference>
<gene>
    <name evidence="3" type="ORF">AYI68_g6206</name>
</gene>
<dbReference type="Gene3D" id="3.40.640.10">
    <property type="entry name" value="Type I PLP-dependent aspartate aminotransferase-like (Major domain)"/>
    <property type="match status" value="1"/>
</dbReference>
<dbReference type="InterPro" id="IPR015424">
    <property type="entry name" value="PyrdxlP-dep_Trfase"/>
</dbReference>
<dbReference type="SUPFAM" id="SSF53383">
    <property type="entry name" value="PLP-dependent transferases"/>
    <property type="match status" value="1"/>
</dbReference>
<accession>A0A1R0GS62</accession>
<feature type="domain" description="Aminotransferase class I/classII large" evidence="2">
    <location>
        <begin position="48"/>
        <end position="416"/>
    </location>
</feature>
<dbReference type="GO" id="GO:0008483">
    <property type="term" value="F:transaminase activity"/>
    <property type="evidence" value="ECO:0007669"/>
    <property type="project" value="TreeGrafter"/>
</dbReference>
<dbReference type="GO" id="GO:0006520">
    <property type="term" value="P:amino acid metabolic process"/>
    <property type="evidence" value="ECO:0007669"/>
    <property type="project" value="TreeGrafter"/>
</dbReference>
<dbReference type="InterPro" id="IPR015421">
    <property type="entry name" value="PyrdxlP-dep_Trfase_major"/>
</dbReference>